<dbReference type="SUPFAM" id="SSF50182">
    <property type="entry name" value="Sm-like ribonucleoproteins"/>
    <property type="match status" value="1"/>
</dbReference>
<dbReference type="InterPro" id="IPR037156">
    <property type="entry name" value="Lsm_C_sf"/>
</dbReference>
<dbReference type="InterPro" id="IPR047575">
    <property type="entry name" value="Sm"/>
</dbReference>
<dbReference type="PROSITE" id="PS52002">
    <property type="entry name" value="SM"/>
    <property type="match status" value="1"/>
</dbReference>
<dbReference type="Gene3D" id="2.30.30.100">
    <property type="match status" value="1"/>
</dbReference>
<dbReference type="GO" id="GO:0003723">
    <property type="term" value="F:RNA binding"/>
    <property type="evidence" value="ECO:0007669"/>
    <property type="project" value="InterPro"/>
</dbReference>
<dbReference type="InterPro" id="IPR010920">
    <property type="entry name" value="LSM_dom_sf"/>
</dbReference>
<dbReference type="EMBL" id="DTFF01000080">
    <property type="protein sequence ID" value="HGI88484.1"/>
    <property type="molecule type" value="Genomic_DNA"/>
</dbReference>
<dbReference type="AlphaFoldDB" id="A0A7C4FF27"/>
<dbReference type="InterPro" id="IPR001163">
    <property type="entry name" value="Sm_dom_euk/arc"/>
</dbReference>
<proteinExistence type="predicted"/>
<dbReference type="InterPro" id="IPR028277">
    <property type="entry name" value="Lsm_C"/>
</dbReference>
<reference evidence="2" key="1">
    <citation type="journal article" date="2020" name="mSystems">
        <title>Genome- and Community-Level Interaction Insights into Carbon Utilization and Element Cycling Functions of Hydrothermarchaeota in Hydrothermal Sediment.</title>
        <authorList>
            <person name="Zhou Z."/>
            <person name="Liu Y."/>
            <person name="Xu W."/>
            <person name="Pan J."/>
            <person name="Luo Z.H."/>
            <person name="Li M."/>
        </authorList>
    </citation>
    <scope>NUCLEOTIDE SEQUENCE [LARGE SCALE GENOMIC DNA]</scope>
    <source>
        <strain evidence="2">SpSt-732</strain>
    </source>
</reference>
<dbReference type="Gene3D" id="3.30.310.60">
    <property type="entry name" value="Like-Sm ribonucleoprotein, C-terminal domain"/>
    <property type="match status" value="1"/>
</dbReference>
<gene>
    <name evidence="2" type="ORF">ENV14_08905</name>
</gene>
<evidence type="ECO:0000259" key="1">
    <source>
        <dbReference type="PROSITE" id="PS52002"/>
    </source>
</evidence>
<comment type="caution">
    <text evidence="2">The sequence shown here is derived from an EMBL/GenBank/DDBJ whole genome shotgun (WGS) entry which is preliminary data.</text>
</comment>
<feature type="domain" description="Sm" evidence="1">
    <location>
        <begin position="7"/>
        <end position="76"/>
    </location>
</feature>
<name>A0A7C4FF27_9CREN</name>
<sequence>MSYSARSIIGELTKAIDKKVIVRLVDGKMYTGKLLSFDQSALHIVLGDVESSDGVKYHKVIVHGSRVSEIIIQEQPLFNAEEFASLILSKLGLRPDVVKVFHDTNIVIVYDRIKVSEAGVEGSGSLAQKIYELYSEYMESKKKG</sequence>
<dbReference type="Pfam" id="PF14894">
    <property type="entry name" value="Lsm_C"/>
    <property type="match status" value="1"/>
</dbReference>
<organism evidence="2">
    <name type="scientific">Ignisphaera aggregans</name>
    <dbReference type="NCBI Taxonomy" id="334771"/>
    <lineage>
        <taxon>Archaea</taxon>
        <taxon>Thermoproteota</taxon>
        <taxon>Thermoprotei</taxon>
        <taxon>Desulfurococcales</taxon>
        <taxon>Desulfurococcaceae</taxon>
        <taxon>Ignisphaera</taxon>
    </lineage>
</organism>
<dbReference type="Pfam" id="PF01423">
    <property type="entry name" value="LSM"/>
    <property type="match status" value="1"/>
</dbReference>
<evidence type="ECO:0000313" key="2">
    <source>
        <dbReference type="EMBL" id="HGI88484.1"/>
    </source>
</evidence>
<accession>A0A7C4FF27</accession>
<protein>
    <submittedName>
        <fullName evidence="2">Sm ribonucleo</fullName>
    </submittedName>
</protein>